<name>A0A9W5XMQ9_9ACTN</name>
<dbReference type="Proteomes" id="UP000607311">
    <property type="component" value="Unassembled WGS sequence"/>
</dbReference>
<accession>A0A9W5XMQ9</accession>
<dbReference type="AlphaFoldDB" id="A0A9W5XMQ9"/>
<evidence type="ECO:0000313" key="2">
    <source>
        <dbReference type="Proteomes" id="UP000607311"/>
    </source>
</evidence>
<organism evidence="1 2">
    <name type="scientific">Micromonospora sediminimaris</name>
    <dbReference type="NCBI Taxonomy" id="547162"/>
    <lineage>
        <taxon>Bacteria</taxon>
        <taxon>Bacillati</taxon>
        <taxon>Actinomycetota</taxon>
        <taxon>Actinomycetes</taxon>
        <taxon>Micromonosporales</taxon>
        <taxon>Micromonosporaceae</taxon>
        <taxon>Micromonospora</taxon>
    </lineage>
</organism>
<dbReference type="EMBL" id="BOPD01000026">
    <property type="protein sequence ID" value="GIJ35058.1"/>
    <property type="molecule type" value="Genomic_DNA"/>
</dbReference>
<dbReference type="RefSeq" id="WP_170863523.1">
    <property type="nucleotide sequence ID" value="NZ_BOPD01000026.1"/>
</dbReference>
<proteinExistence type="predicted"/>
<evidence type="ECO:0000313" key="1">
    <source>
        <dbReference type="EMBL" id="GIJ35058.1"/>
    </source>
</evidence>
<reference evidence="1" key="1">
    <citation type="submission" date="2021-01" db="EMBL/GenBank/DDBJ databases">
        <title>Whole genome shotgun sequence of Verrucosispora sediminis NBRC 107745.</title>
        <authorList>
            <person name="Komaki H."/>
            <person name="Tamura T."/>
        </authorList>
    </citation>
    <scope>NUCLEOTIDE SEQUENCE</scope>
    <source>
        <strain evidence="1">NBRC 107745</strain>
    </source>
</reference>
<gene>
    <name evidence="1" type="ORF">Vse01_42060</name>
</gene>
<comment type="caution">
    <text evidence="1">The sequence shown here is derived from an EMBL/GenBank/DDBJ whole genome shotgun (WGS) entry which is preliminary data.</text>
</comment>
<keyword evidence="2" id="KW-1185">Reference proteome</keyword>
<sequence>MRKVFGAAGWEGTLRRLYPEAPLVSLGGFTFPIWAEVAAPELRGDLDSAIGNIIDHVRPDRRRYDAEGRGFDNRGRAEFRRTYWRRDEVRRFNAETFALDKIERHGPGRFSIHARYGTYFQSVATSEMLEREFVNVVSRRPNAVWSLSDFPRRAWLRERAGGNELFNGAHRAAALSVAAVMIVKEKRGYSALLSRRSGDVKTHPGFQHVFPSGILAPTSSRYGSERAEYSVKRAFLREFAEELFGYDDLAYDSRDLRDALGGIWPIQHLLDATQPGPMGQRPAVEVRYTGISVPLLTLRPEVYVLVLVRQSGWFDELVSGSEFRCRQHGFNLNWEFEDDRDDIDGKRLDSIRVELDDRFELTGRQRLTPLNTVPHAAAALWLGTQVARELV</sequence>
<protein>
    <submittedName>
        <fullName evidence="1">Uncharacterized protein</fullName>
    </submittedName>
</protein>